<evidence type="ECO:0000256" key="2">
    <source>
        <dbReference type="ARBA" id="ARBA00022475"/>
    </source>
</evidence>
<dbReference type="SUPFAM" id="SSF56988">
    <property type="entry name" value="Anthrax protective antigen"/>
    <property type="match status" value="2"/>
</dbReference>
<keyword evidence="4 7" id="KW-1133">Transmembrane helix</keyword>
<feature type="binding site" evidence="12">
    <location>
        <position position="360"/>
    </location>
    <ligand>
        <name>Ca(2+)</name>
        <dbReference type="ChEBI" id="CHEBI:29108"/>
        <label>1</label>
    </ligand>
</feature>
<dbReference type="GO" id="GO:0046872">
    <property type="term" value="F:metal ion binding"/>
    <property type="evidence" value="ECO:0007669"/>
    <property type="project" value="UniProtKB-KW"/>
</dbReference>
<dbReference type="PROSITE" id="PS51849">
    <property type="entry name" value="RSGI_N"/>
    <property type="match status" value="1"/>
</dbReference>
<evidence type="ECO:0000256" key="4">
    <source>
        <dbReference type="ARBA" id="ARBA00022989"/>
    </source>
</evidence>
<feature type="binding site" evidence="12">
    <location>
        <position position="394"/>
    </location>
    <ligand>
        <name>Ca(2+)</name>
        <dbReference type="ChEBI" id="CHEBI:29108"/>
        <label>1</label>
    </ligand>
</feature>
<feature type="domain" description="PA14" evidence="8">
    <location>
        <begin position="349"/>
        <end position="487"/>
    </location>
</feature>
<dbReference type="Gene3D" id="3.90.182.10">
    <property type="entry name" value="Toxin - Anthrax Protective Antigen,domain 1"/>
    <property type="match status" value="2"/>
</dbReference>
<keyword evidence="12" id="KW-0106">Calcium</keyword>
<accession>G8M2Z2</accession>
<evidence type="ECO:0000256" key="6">
    <source>
        <dbReference type="SAM" id="MobiDB-lite"/>
    </source>
</evidence>
<feature type="binding site" evidence="12">
    <location>
        <position position="418"/>
    </location>
    <ligand>
        <name>Ca(2+)</name>
        <dbReference type="ChEBI" id="CHEBI:29108"/>
        <label>2</label>
    </ligand>
</feature>
<keyword evidence="5 7" id="KW-0472">Membrane</keyword>
<feature type="transmembrane region" description="Helical" evidence="7">
    <location>
        <begin position="57"/>
        <end position="76"/>
    </location>
</feature>
<feature type="binding site" evidence="12">
    <location>
        <position position="466"/>
    </location>
    <ligand>
        <name>Ca(2+)</name>
        <dbReference type="ChEBI" id="CHEBI:29108"/>
        <label>2</label>
    </ligand>
</feature>
<dbReference type="GO" id="GO:0005886">
    <property type="term" value="C:plasma membrane"/>
    <property type="evidence" value="ECO:0007669"/>
    <property type="project" value="UniProtKB-SubCell"/>
</dbReference>
<feature type="binding site" evidence="12">
    <location>
        <position position="545"/>
    </location>
    <ligand>
        <name>Ca(2+)</name>
        <dbReference type="ChEBI" id="CHEBI:29108"/>
        <label>3</label>
    </ligand>
</feature>
<feature type="binding site" evidence="12">
    <location>
        <position position="464"/>
    </location>
    <ligand>
        <name>Ca(2+)</name>
        <dbReference type="ChEBI" id="CHEBI:29108"/>
        <label>2</label>
    </ligand>
</feature>
<dbReference type="AlphaFoldDB" id="G8M2Z2"/>
<evidence type="ECO:0000256" key="5">
    <source>
        <dbReference type="ARBA" id="ARBA00023136"/>
    </source>
</evidence>
<dbReference type="PDB" id="6QDI">
    <property type="method" value="X-ray"/>
    <property type="resolution" value="1.13 A"/>
    <property type="chains" value="A=353-645"/>
</dbReference>
<reference evidence="10 11" key="2">
    <citation type="journal article" date="2012" name="Stand. Genomic Sci.">
        <title>Complete Genome Sequence of Clostridium clariflavum DSM 19732.</title>
        <authorList>
            <person name="Izquierdo J.A."/>
            <person name="Goodwin L."/>
            <person name="Davenport K.W."/>
            <person name="Teshima H."/>
            <person name="Bruce D."/>
            <person name="Detter C."/>
            <person name="Tapia R."/>
            <person name="Han S."/>
            <person name="Land M."/>
            <person name="Hauser L."/>
            <person name="Jeffries C.D."/>
            <person name="Han J."/>
            <person name="Pitluck S."/>
            <person name="Nolan M."/>
            <person name="Chen A."/>
            <person name="Huntemann M."/>
            <person name="Mavromatis K."/>
            <person name="Mikhailova N."/>
            <person name="Liolios K."/>
            <person name="Woyke T."/>
            <person name="Lynd L.R."/>
        </authorList>
    </citation>
    <scope>NUCLEOTIDE SEQUENCE [LARGE SCALE GENOMIC DNA]</scope>
    <source>
        <strain evidence="11">DSM 19732 / NBRC 101661 / EBR45</strain>
    </source>
</reference>
<feature type="binding site" evidence="12">
    <location>
        <position position="392"/>
    </location>
    <ligand>
        <name>Ca(2+)</name>
        <dbReference type="ChEBI" id="CHEBI:29108"/>
        <label>1</label>
    </ligand>
</feature>
<proteinExistence type="evidence at protein level"/>
<feature type="binding site" evidence="12">
    <location>
        <position position="618"/>
    </location>
    <ligand>
        <name>Ca(2+)</name>
        <dbReference type="ChEBI" id="CHEBI:29108"/>
        <label>4</label>
    </ligand>
</feature>
<feature type="binding site" evidence="12">
    <location>
        <position position="462"/>
    </location>
    <ligand>
        <name>Ca(2+)</name>
        <dbReference type="ChEBI" id="CHEBI:29108"/>
        <label>2</label>
    </ligand>
</feature>
<feature type="binding site" evidence="12">
    <location>
        <position position="616"/>
    </location>
    <ligand>
        <name>Ca(2+)</name>
        <dbReference type="ChEBI" id="CHEBI:29108"/>
        <label>4</label>
    </ligand>
</feature>
<protein>
    <submittedName>
        <fullName evidence="10">PA14 domain-containing protein</fullName>
    </submittedName>
</protein>
<dbReference type="InterPro" id="IPR024449">
    <property type="entry name" value="Anti-sigma_RsgI_N"/>
</dbReference>
<evidence type="ECO:0007829" key="12">
    <source>
        <dbReference type="PDB" id="6QDI"/>
    </source>
</evidence>
<dbReference type="Pfam" id="PF12791">
    <property type="entry name" value="RsgI_N"/>
    <property type="match status" value="1"/>
</dbReference>
<feature type="binding site" evidence="12">
    <location>
        <position position="572"/>
    </location>
    <ligand>
        <name>Ca(2+)</name>
        <dbReference type="ChEBI" id="CHEBI:29108"/>
        <label>4</label>
    </ligand>
</feature>
<keyword evidence="3 7" id="KW-0812">Transmembrane</keyword>
<name>G8M2Z2_ACECE</name>
<keyword evidence="2" id="KW-1003">Cell membrane</keyword>
<dbReference type="InterPro" id="IPR055431">
    <property type="entry name" value="RsgI_M"/>
</dbReference>
<keyword evidence="12" id="KW-0479">Metal-binding</keyword>
<feature type="binding site" evidence="12">
    <location>
        <position position="547"/>
    </location>
    <ligand>
        <name>Ca(2+)</name>
        <dbReference type="ChEBI" id="CHEBI:29108"/>
        <label>3</label>
    </ligand>
</feature>
<feature type="binding site" evidence="12">
    <location>
        <position position="571"/>
    </location>
    <ligand>
        <name>Ca(2+)</name>
        <dbReference type="ChEBI" id="CHEBI:29108"/>
        <label>4</label>
    </ligand>
</feature>
<dbReference type="Pfam" id="PF23750">
    <property type="entry name" value="RsgI_M"/>
    <property type="match status" value="1"/>
</dbReference>
<dbReference type="eggNOG" id="COG2133">
    <property type="taxonomic scope" value="Bacteria"/>
</dbReference>
<evidence type="ECO:0000259" key="8">
    <source>
        <dbReference type="PROSITE" id="PS51820"/>
    </source>
</evidence>
<evidence type="ECO:0000256" key="3">
    <source>
        <dbReference type="ARBA" id="ARBA00022692"/>
    </source>
</evidence>
<evidence type="ECO:0000256" key="7">
    <source>
        <dbReference type="SAM" id="Phobius"/>
    </source>
</evidence>
<dbReference type="SMR" id="G8M2Z2"/>
<dbReference type="InterPro" id="IPR011658">
    <property type="entry name" value="PA14_dom"/>
</dbReference>
<comment type="subcellular location">
    <subcellularLocation>
        <location evidence="1">Cell membrane</location>
        <topology evidence="1">Single-pass membrane protein</topology>
    </subcellularLocation>
</comment>
<dbReference type="PROSITE" id="PS51820">
    <property type="entry name" value="PA14"/>
    <property type="match status" value="2"/>
</dbReference>
<keyword evidence="12" id="KW-0002">3D-structure</keyword>
<organism evidence="10 11">
    <name type="scientific">Acetivibrio clariflavus (strain DSM 19732 / NBRC 101661 / EBR45)</name>
    <name type="common">Clostridium clariflavum</name>
    <dbReference type="NCBI Taxonomy" id="720554"/>
    <lineage>
        <taxon>Bacteria</taxon>
        <taxon>Bacillati</taxon>
        <taxon>Bacillota</taxon>
        <taxon>Clostridia</taxon>
        <taxon>Eubacteriales</taxon>
        <taxon>Oscillospiraceae</taxon>
        <taxon>Acetivibrio</taxon>
    </lineage>
</organism>
<dbReference type="InterPro" id="IPR037524">
    <property type="entry name" value="PA14/GLEYA"/>
</dbReference>
<reference evidence="12" key="3">
    <citation type="journal article" date="2019" name="Proteins">
        <title>Distinctive ligand-binding specificities of tandem PA14 biomass-sensory elements from Clostridium thermocellum and Clostridium clariflavum.</title>
        <authorList>
            <person name="Grinberg I.R."/>
            <person name="Yaniv O."/>
            <person name="de Ora L.O."/>
            <person name="Munoz-Gutierrez I."/>
            <person name="Hershko A."/>
            <person name="Livnah O."/>
            <person name="Bayer E.A."/>
            <person name="Borovok I."/>
            <person name="Frolow F."/>
            <person name="Lamed R."/>
            <person name="Voronov-Goldman M."/>
        </authorList>
    </citation>
    <scope>X-RAY CRYSTALLOGRAPHY (1.13 ANGSTROMS) OF 353-645 IN COMPLEX WITH CA(2+)</scope>
</reference>
<dbReference type="PDBsum" id="6QDI"/>
<evidence type="ECO:0000313" key="10">
    <source>
        <dbReference type="EMBL" id="AEV69301.1"/>
    </source>
</evidence>
<dbReference type="KEGG" id="ccl:Clocl_2747"/>
<dbReference type="Pfam" id="PF07691">
    <property type="entry name" value="PA14"/>
    <property type="match status" value="2"/>
</dbReference>
<dbReference type="Proteomes" id="UP000005435">
    <property type="component" value="Chromosome"/>
</dbReference>
<keyword evidence="11" id="KW-1185">Reference proteome</keyword>
<dbReference type="RefSeq" id="WP_014255852.1">
    <property type="nucleotide sequence ID" value="NC_016627.1"/>
</dbReference>
<evidence type="ECO:0000259" key="9">
    <source>
        <dbReference type="PROSITE" id="PS51849"/>
    </source>
</evidence>
<feature type="binding site" evidence="12">
    <location>
        <position position="620"/>
    </location>
    <ligand>
        <name>Ca(2+)</name>
        <dbReference type="ChEBI" id="CHEBI:29108"/>
        <label>4</label>
    </ligand>
</feature>
<reference evidence="11" key="1">
    <citation type="submission" date="2011-12" db="EMBL/GenBank/DDBJ databases">
        <title>Complete sequence of Clostridium clariflavum DSM 19732.</title>
        <authorList>
            <consortium name="US DOE Joint Genome Institute"/>
            <person name="Lucas S."/>
            <person name="Han J."/>
            <person name="Lapidus A."/>
            <person name="Cheng J.-F."/>
            <person name="Goodwin L."/>
            <person name="Pitluck S."/>
            <person name="Peters L."/>
            <person name="Teshima H."/>
            <person name="Detter J.C."/>
            <person name="Han C."/>
            <person name="Tapia R."/>
            <person name="Land M."/>
            <person name="Hauser L."/>
            <person name="Kyrpides N."/>
            <person name="Ivanova N."/>
            <person name="Pagani I."/>
            <person name="Kitzmiller T."/>
            <person name="Lynd L."/>
            <person name="Izquierdo J."/>
            <person name="Woyke T."/>
        </authorList>
    </citation>
    <scope>NUCLEOTIDE SEQUENCE [LARGE SCALE GENOMIC DNA]</scope>
    <source>
        <strain evidence="11">DSM 19732 / NBRC 101661 / EBR45</strain>
    </source>
</reference>
<feature type="binding site" evidence="12">
    <location>
        <position position="513"/>
    </location>
    <ligand>
        <name>Ca(2+)</name>
        <dbReference type="ChEBI" id="CHEBI:29108"/>
        <label>3</label>
    </ligand>
</feature>
<dbReference type="HOGENOM" id="CLU_424960_0_0_9"/>
<feature type="region of interest" description="Disordered" evidence="6">
    <location>
        <begin position="266"/>
        <end position="299"/>
    </location>
</feature>
<dbReference type="EMBL" id="CP003065">
    <property type="protein sequence ID" value="AEV69301.1"/>
    <property type="molecule type" value="Genomic_DNA"/>
</dbReference>
<feature type="binding site" evidence="12">
    <location>
        <position position="419"/>
    </location>
    <ligand>
        <name>Ca(2+)</name>
        <dbReference type="ChEBI" id="CHEBI:29108"/>
        <label>2</label>
    </ligand>
</feature>
<evidence type="ECO:0000313" key="11">
    <source>
        <dbReference type="Proteomes" id="UP000005435"/>
    </source>
</evidence>
<feature type="domain" description="PA14" evidence="8">
    <location>
        <begin position="502"/>
        <end position="641"/>
    </location>
</feature>
<sequence length="645" mass="72569">MATYRGLIFSLDKKSAVVATPQNAVYKINRTSTMYIGKEVVFTDKDIINHKYYIKRYLAAAACFCLIISIAASLIANFSKNLFTMQEYAYICMDINPSVEFTIDKLQKVLKVNSLNKDAEVILSGENFNGLKLEDAFAKLYGICKDKAFINEKSKVYILISGAANPDNKEYKKQAQREEDVIENILVKLKENIKKTSGSDTDIVALEIEPKTRTQAFEQGVSPAKFALYSEIIKNGRDISIEELKGASTEELVKIYNDVKKSIESSTGAKPTNTVIEENTISPSHTPELTPTPSVTETPTASVTEGFASLATPAEQIVINTQNIPVKTPEPKPWPQPEMMPKPAPIQIIPGTGLRGDYFDNIDLTNFKLTRVDKTIDFFWGVNSPAKEIRNDESYSVRWTGKIRPLYSEEYTFYISRDNGVRLWIDNKLIIDKWDNLVGLDEMGKIYLEAGKLYDIKLEYFNNTGNGFVKLEWSSASTVRSIVPTECLYPAEPKHYGSSIPGKGIGLFYEYFDEDNLTNPKEKGIDSVIDFNWGVGSPSKSINQDQKFSVRWTGFIQVPYDGDYVFYVSYDDGASLWIDRQLLIDKWTASEINTAKTEAISLKAGQRVEVMLLYRNTGLAGSIRLEWEGPGIERSVVPQSCLYPR</sequence>
<feature type="domain" description="RsgI N-terminal anti-sigma" evidence="9">
    <location>
        <begin position="4"/>
        <end position="51"/>
    </location>
</feature>
<dbReference type="SMART" id="SM00758">
    <property type="entry name" value="PA14"/>
    <property type="match status" value="2"/>
</dbReference>
<evidence type="ECO:0000256" key="1">
    <source>
        <dbReference type="ARBA" id="ARBA00004162"/>
    </source>
</evidence>
<dbReference type="STRING" id="720554.Clocl_2747"/>
<gene>
    <name evidence="10" type="ordered locus">Clocl_2747</name>
</gene>